<dbReference type="PANTHER" id="PTHR48079:SF6">
    <property type="entry name" value="NAD(P)-BINDING DOMAIN-CONTAINING PROTEIN-RELATED"/>
    <property type="match status" value="1"/>
</dbReference>
<dbReference type="Proteomes" id="UP001492380">
    <property type="component" value="Unassembled WGS sequence"/>
</dbReference>
<gene>
    <name evidence="2" type="ORF">HDK90DRAFT_252654</name>
</gene>
<dbReference type="SUPFAM" id="SSF51735">
    <property type="entry name" value="NAD(P)-binding Rossmann-fold domains"/>
    <property type="match status" value="1"/>
</dbReference>
<dbReference type="InterPro" id="IPR036291">
    <property type="entry name" value="NAD(P)-bd_dom_sf"/>
</dbReference>
<sequence>MAPSVFVTGATGYIGGDALYAVSSKHPDWSFAALVRDDAKAQQVKAKYPNLRIVKGTLDDYDVIKEEASKADIVIHTADASDHEGAAKAIADGMASGHTKERPGYWLHTGGTGILTFADSDAERYGEYDPKVYDDMEGQHELTNLPDHAFHRNVDKIVIEAGTKHADVVKSVIICPPCIYGPGRGPVWKRSRQVPTLVQKTLELKKAPIIGAGKSVWNNVHVHDLGDLFTLYADAAATHNHDAELWGPKGYVLAENGEHAWGDVAKAAAEAAAKAGYIPAPETTSMSKDEAWEVADFQALSWGMNSRGKAIRAKKLLGWQPKAPSIWEEIPALVKREWESLQQK</sequence>
<dbReference type="Pfam" id="PF01370">
    <property type="entry name" value="Epimerase"/>
    <property type="match status" value="1"/>
</dbReference>
<dbReference type="PANTHER" id="PTHR48079">
    <property type="entry name" value="PROTEIN YEEZ"/>
    <property type="match status" value="1"/>
</dbReference>
<evidence type="ECO:0000313" key="3">
    <source>
        <dbReference type="Proteomes" id="UP001492380"/>
    </source>
</evidence>
<accession>A0ABR1YQD2</accession>
<name>A0ABR1YQD2_9PEZI</name>
<comment type="caution">
    <text evidence="2">The sequence shown here is derived from an EMBL/GenBank/DDBJ whole genome shotgun (WGS) entry which is preliminary data.</text>
</comment>
<feature type="domain" description="NAD-dependent epimerase/dehydratase" evidence="1">
    <location>
        <begin position="5"/>
        <end position="237"/>
    </location>
</feature>
<dbReference type="InterPro" id="IPR001509">
    <property type="entry name" value="Epimerase_deHydtase"/>
</dbReference>
<organism evidence="2 3">
    <name type="scientific">Phyllosticta capitalensis</name>
    <dbReference type="NCBI Taxonomy" id="121624"/>
    <lineage>
        <taxon>Eukaryota</taxon>
        <taxon>Fungi</taxon>
        <taxon>Dikarya</taxon>
        <taxon>Ascomycota</taxon>
        <taxon>Pezizomycotina</taxon>
        <taxon>Dothideomycetes</taxon>
        <taxon>Dothideomycetes incertae sedis</taxon>
        <taxon>Botryosphaeriales</taxon>
        <taxon>Phyllostictaceae</taxon>
        <taxon>Phyllosticta</taxon>
    </lineage>
</organism>
<reference evidence="2 3" key="1">
    <citation type="submission" date="2024-04" db="EMBL/GenBank/DDBJ databases">
        <title>Phyllosticta paracitricarpa is synonymous to the EU quarantine fungus P. citricarpa based on phylogenomic analyses.</title>
        <authorList>
            <consortium name="Lawrence Berkeley National Laboratory"/>
            <person name="Van Ingen-Buijs V.A."/>
            <person name="Van Westerhoven A.C."/>
            <person name="Haridas S."/>
            <person name="Skiadas P."/>
            <person name="Martin F."/>
            <person name="Groenewald J.Z."/>
            <person name="Crous P.W."/>
            <person name="Seidl M.F."/>
        </authorList>
    </citation>
    <scope>NUCLEOTIDE SEQUENCE [LARGE SCALE GENOMIC DNA]</scope>
    <source>
        <strain evidence="2 3">CBS 123374</strain>
    </source>
</reference>
<keyword evidence="3" id="KW-1185">Reference proteome</keyword>
<dbReference type="InterPro" id="IPR051783">
    <property type="entry name" value="NAD(P)-dependent_oxidoreduct"/>
</dbReference>
<evidence type="ECO:0000259" key="1">
    <source>
        <dbReference type="Pfam" id="PF01370"/>
    </source>
</evidence>
<protein>
    <submittedName>
        <fullName evidence="2">Nucleoside-diphosphate-sugar epimerase</fullName>
    </submittedName>
</protein>
<proteinExistence type="predicted"/>
<dbReference type="EMBL" id="JBBWRZ010000005">
    <property type="protein sequence ID" value="KAK8235648.1"/>
    <property type="molecule type" value="Genomic_DNA"/>
</dbReference>
<evidence type="ECO:0000313" key="2">
    <source>
        <dbReference type="EMBL" id="KAK8235648.1"/>
    </source>
</evidence>
<dbReference type="Gene3D" id="3.40.50.720">
    <property type="entry name" value="NAD(P)-binding Rossmann-like Domain"/>
    <property type="match status" value="2"/>
</dbReference>